<feature type="transmembrane region" description="Helical" evidence="11">
    <location>
        <begin position="343"/>
        <end position="363"/>
    </location>
</feature>
<feature type="domain" description="Cation/H+ exchanger transmembrane" evidence="12">
    <location>
        <begin position="8"/>
        <end position="403"/>
    </location>
</feature>
<dbReference type="FunFam" id="1.20.1530.20:FF:000015">
    <property type="entry name" value="Na(+)/H(+) antiporter 2"/>
    <property type="match status" value="1"/>
</dbReference>
<evidence type="ECO:0000313" key="14">
    <source>
        <dbReference type="Proteomes" id="UP000077051"/>
    </source>
</evidence>
<dbReference type="VEuPathDB" id="FungiDB:MUCCIDRAFT_128923"/>
<evidence type="ECO:0000256" key="4">
    <source>
        <dbReference type="ARBA" id="ARBA00022449"/>
    </source>
</evidence>
<dbReference type="GO" id="GO:0120029">
    <property type="term" value="P:proton export across plasma membrane"/>
    <property type="evidence" value="ECO:0007669"/>
    <property type="project" value="InterPro"/>
</dbReference>
<evidence type="ECO:0000256" key="1">
    <source>
        <dbReference type="ARBA" id="ARBA00004141"/>
    </source>
</evidence>
<protein>
    <recommendedName>
        <fullName evidence="12">Cation/H+ exchanger transmembrane domain-containing protein</fullName>
    </recommendedName>
</protein>
<keyword evidence="5 11" id="KW-0812">Transmembrane</keyword>
<reference evidence="13 14" key="1">
    <citation type="submission" date="2015-06" db="EMBL/GenBank/DDBJ databases">
        <title>Expansion of signal transduction pathways in fungi by whole-genome duplication.</title>
        <authorList>
            <consortium name="DOE Joint Genome Institute"/>
            <person name="Corrochano L.M."/>
            <person name="Kuo A."/>
            <person name="Marcet-Houben M."/>
            <person name="Polaino S."/>
            <person name="Salamov A."/>
            <person name="Villalobos J.M."/>
            <person name="Alvarez M.I."/>
            <person name="Avalos J."/>
            <person name="Benito E.P."/>
            <person name="Benoit I."/>
            <person name="Burger G."/>
            <person name="Camino L.P."/>
            <person name="Canovas D."/>
            <person name="Cerda-Olmedo E."/>
            <person name="Cheng J.-F."/>
            <person name="Dominguez A."/>
            <person name="Elias M."/>
            <person name="Eslava A.P."/>
            <person name="Glaser F."/>
            <person name="Grimwood J."/>
            <person name="Gutierrez G."/>
            <person name="Heitman J."/>
            <person name="Henrissat B."/>
            <person name="Iturriaga E.A."/>
            <person name="Lang B.F."/>
            <person name="Lavin J.L."/>
            <person name="Lee S."/>
            <person name="Li W."/>
            <person name="Lindquist E."/>
            <person name="Lopez-Garcia S."/>
            <person name="Luque E.M."/>
            <person name="Marcos A.T."/>
            <person name="Martin J."/>
            <person name="Mccluskey K."/>
            <person name="Medina H.R."/>
            <person name="Miralles-Duran A."/>
            <person name="Miyazaki A."/>
            <person name="Munoz-Torres E."/>
            <person name="Oguiza J.A."/>
            <person name="Ohm R."/>
            <person name="Olmedo M."/>
            <person name="Orejas M."/>
            <person name="Ortiz-Castellanos L."/>
            <person name="Pisabarro A.G."/>
            <person name="Rodriguez-Romero J."/>
            <person name="Ruiz-Herrera J."/>
            <person name="Ruiz-Vazquez R."/>
            <person name="Sanz C."/>
            <person name="Schackwitz W."/>
            <person name="Schmutz J."/>
            <person name="Shahriari M."/>
            <person name="Shelest E."/>
            <person name="Silva-Franco F."/>
            <person name="Soanes D."/>
            <person name="Syed K."/>
            <person name="Tagua V.G."/>
            <person name="Talbot N.J."/>
            <person name="Thon M."/>
            <person name="De Vries R.P."/>
            <person name="Wiebenga A."/>
            <person name="Yadav J.S."/>
            <person name="Braun E.L."/>
            <person name="Baker S."/>
            <person name="Garre V."/>
            <person name="Horwitz B."/>
            <person name="Torres-Martinez S."/>
            <person name="Idnurm A."/>
            <person name="Herrera-Estrella A."/>
            <person name="Gabaldon T."/>
            <person name="Grigoriev I.V."/>
        </authorList>
    </citation>
    <scope>NUCLEOTIDE SEQUENCE [LARGE SCALE GENOMIC DNA]</scope>
    <source>
        <strain evidence="13 14">CBS 277.49</strain>
    </source>
</reference>
<evidence type="ECO:0000256" key="9">
    <source>
        <dbReference type="ARBA" id="ARBA00023136"/>
    </source>
</evidence>
<dbReference type="Gene3D" id="1.20.1530.20">
    <property type="match status" value="1"/>
</dbReference>
<dbReference type="PANTHER" id="PTHR31382">
    <property type="entry name" value="NA(+)/H(+) ANTIPORTER"/>
    <property type="match status" value="1"/>
</dbReference>
<dbReference type="STRING" id="747725.A0A168ILW6"/>
<evidence type="ECO:0000259" key="12">
    <source>
        <dbReference type="Pfam" id="PF00999"/>
    </source>
</evidence>
<evidence type="ECO:0000313" key="13">
    <source>
        <dbReference type="EMBL" id="OAD00102.1"/>
    </source>
</evidence>
<keyword evidence="9 11" id="KW-0472">Membrane</keyword>
<dbReference type="InterPro" id="IPR004712">
    <property type="entry name" value="Na+/H+_antiporter_fungi"/>
</dbReference>
<evidence type="ECO:0000256" key="2">
    <source>
        <dbReference type="ARBA" id="ARBA00005248"/>
    </source>
</evidence>
<feature type="non-terminal residue" evidence="13">
    <location>
        <position position="405"/>
    </location>
</feature>
<feature type="transmembrane region" description="Helical" evidence="11">
    <location>
        <begin position="20"/>
        <end position="42"/>
    </location>
</feature>
<keyword evidence="10" id="KW-0739">Sodium transport</keyword>
<dbReference type="OrthoDB" id="2190219at2759"/>
<evidence type="ECO:0000256" key="6">
    <source>
        <dbReference type="ARBA" id="ARBA00022989"/>
    </source>
</evidence>
<feature type="transmembrane region" description="Helical" evidence="11">
    <location>
        <begin position="57"/>
        <end position="78"/>
    </location>
</feature>
<keyword evidence="7" id="KW-0915">Sodium</keyword>
<evidence type="ECO:0000256" key="10">
    <source>
        <dbReference type="ARBA" id="ARBA00023201"/>
    </source>
</evidence>
<dbReference type="GO" id="GO:0005886">
    <property type="term" value="C:plasma membrane"/>
    <property type="evidence" value="ECO:0007669"/>
    <property type="project" value="InterPro"/>
</dbReference>
<sequence>LGGFILLYGLCSLVIKERLYLSEASVALVCGIIFGPVCAQFIDIRQWGDEPMITHEFTRIVIAIQVMAAGVALPKAYLRKEIRSILVLLGPVMLFMWLVSGLLVWGLIPGLNFLEALMIAACFTPTDPVLANSIVQGKFAEKHVPTHVRHIISCESGANDGLGYPFLFLAIYLLQMDVGPAIGKWAYWIMAYNVLLSIVIGLVVGFVARKLLKYAEQRRYIDKESFLVFAVALALFLMGTVGLIGSDDLLACFVAGNSFTWNDWFRVETEKAHLMEVVDILLNLSIFVYIGLTMPWSAFSSDDLQITVWRLVVLAILVLVLRRLPIVLALYKWIPTIHNWREAVFTGWFGPIGVGAIFYYTVALEALPEDGPNAHARALLEPVIYFMVLGSVIAHGITIPLYFLG</sequence>
<feature type="transmembrane region" description="Helical" evidence="11">
    <location>
        <begin position="85"/>
        <end position="108"/>
    </location>
</feature>
<gene>
    <name evidence="13" type="ORF">MUCCIDRAFT_128923</name>
</gene>
<name>A0A168ILW6_MUCCL</name>
<dbReference type="PANTHER" id="PTHR31382:SF1">
    <property type="entry name" value="SODIUM ION_PROTON EXCHANGER (EUROFUNG)"/>
    <property type="match status" value="1"/>
</dbReference>
<evidence type="ECO:0000256" key="11">
    <source>
        <dbReference type="SAM" id="Phobius"/>
    </source>
</evidence>
<dbReference type="InterPro" id="IPR006153">
    <property type="entry name" value="Cation/H_exchanger_TM"/>
</dbReference>
<dbReference type="Pfam" id="PF00999">
    <property type="entry name" value="Na_H_Exchanger"/>
    <property type="match status" value="1"/>
</dbReference>
<dbReference type="GO" id="GO:0042391">
    <property type="term" value="P:regulation of membrane potential"/>
    <property type="evidence" value="ECO:0007669"/>
    <property type="project" value="InterPro"/>
</dbReference>
<feature type="non-terminal residue" evidence="13">
    <location>
        <position position="1"/>
    </location>
</feature>
<comment type="caution">
    <text evidence="13">The sequence shown here is derived from an EMBL/GenBank/DDBJ whole genome shotgun (WGS) entry which is preliminary data.</text>
</comment>
<dbReference type="GO" id="GO:0015385">
    <property type="term" value="F:sodium:proton antiporter activity"/>
    <property type="evidence" value="ECO:0007669"/>
    <property type="project" value="InterPro"/>
</dbReference>
<keyword evidence="8" id="KW-0406">Ion transport</keyword>
<organism evidence="13 14">
    <name type="scientific">Mucor lusitanicus CBS 277.49</name>
    <dbReference type="NCBI Taxonomy" id="747725"/>
    <lineage>
        <taxon>Eukaryota</taxon>
        <taxon>Fungi</taxon>
        <taxon>Fungi incertae sedis</taxon>
        <taxon>Mucoromycota</taxon>
        <taxon>Mucoromycotina</taxon>
        <taxon>Mucoromycetes</taxon>
        <taxon>Mucorales</taxon>
        <taxon>Mucorineae</taxon>
        <taxon>Mucoraceae</taxon>
        <taxon>Mucor</taxon>
    </lineage>
</organism>
<dbReference type="AlphaFoldDB" id="A0A168ILW6"/>
<feature type="transmembrane region" description="Helical" evidence="11">
    <location>
        <begin position="383"/>
        <end position="404"/>
    </location>
</feature>
<evidence type="ECO:0000256" key="8">
    <source>
        <dbReference type="ARBA" id="ARBA00023065"/>
    </source>
</evidence>
<dbReference type="GO" id="GO:0036376">
    <property type="term" value="P:sodium ion export across plasma membrane"/>
    <property type="evidence" value="ECO:0007669"/>
    <property type="project" value="InterPro"/>
</dbReference>
<comment type="subcellular location">
    <subcellularLocation>
        <location evidence="1">Membrane</location>
        <topology evidence="1">Multi-pass membrane protein</topology>
    </subcellularLocation>
</comment>
<keyword evidence="4" id="KW-0050">Antiport</keyword>
<keyword evidence="14" id="KW-1185">Reference proteome</keyword>
<evidence type="ECO:0000256" key="5">
    <source>
        <dbReference type="ARBA" id="ARBA00022692"/>
    </source>
</evidence>
<keyword evidence="6 11" id="KW-1133">Transmembrane helix</keyword>
<dbReference type="InterPro" id="IPR038770">
    <property type="entry name" value="Na+/solute_symporter_sf"/>
</dbReference>
<evidence type="ECO:0000256" key="7">
    <source>
        <dbReference type="ARBA" id="ARBA00023053"/>
    </source>
</evidence>
<feature type="transmembrane region" description="Helical" evidence="11">
    <location>
        <begin position="308"/>
        <end position="331"/>
    </location>
</feature>
<proteinExistence type="inferred from homology"/>
<dbReference type="Proteomes" id="UP000077051">
    <property type="component" value="Unassembled WGS sequence"/>
</dbReference>
<feature type="transmembrane region" description="Helical" evidence="11">
    <location>
        <begin position="226"/>
        <end position="243"/>
    </location>
</feature>
<accession>A0A168ILW6</accession>
<evidence type="ECO:0000256" key="3">
    <source>
        <dbReference type="ARBA" id="ARBA00022448"/>
    </source>
</evidence>
<comment type="similarity">
    <text evidence="2">Belongs to the fungal Na(+)/H(+) exchanger family.</text>
</comment>
<keyword evidence="3" id="KW-0813">Transport</keyword>
<dbReference type="EMBL" id="AMYB01000007">
    <property type="protein sequence ID" value="OAD00102.1"/>
    <property type="molecule type" value="Genomic_DNA"/>
</dbReference>
<feature type="transmembrane region" description="Helical" evidence="11">
    <location>
        <begin position="185"/>
        <end position="206"/>
    </location>
</feature>